<dbReference type="Proteomes" id="UP001318682">
    <property type="component" value="Chromosome"/>
</dbReference>
<keyword evidence="2 3" id="KW-0143">Chaperone</keyword>
<dbReference type="InterPro" id="IPR002669">
    <property type="entry name" value="UreD"/>
</dbReference>
<dbReference type="RefSeq" id="WP_187429786.1">
    <property type="nucleotide sequence ID" value="NZ_CP143423.1"/>
</dbReference>
<name>A0ABZ2BT33_9RHOB</name>
<dbReference type="HAMAP" id="MF_01384">
    <property type="entry name" value="UreD"/>
    <property type="match status" value="1"/>
</dbReference>
<proteinExistence type="inferred from homology"/>
<evidence type="ECO:0000256" key="1">
    <source>
        <dbReference type="ARBA" id="ARBA00007177"/>
    </source>
</evidence>
<dbReference type="PANTHER" id="PTHR33643">
    <property type="entry name" value="UREASE ACCESSORY PROTEIN D"/>
    <property type="match status" value="1"/>
</dbReference>
<dbReference type="EMBL" id="CP143423">
    <property type="protein sequence ID" value="WVX48476.1"/>
    <property type="molecule type" value="Genomic_DNA"/>
</dbReference>
<dbReference type="Pfam" id="PF01774">
    <property type="entry name" value="UreD"/>
    <property type="match status" value="1"/>
</dbReference>
<comment type="similarity">
    <text evidence="1 3">Belongs to the UreD family.</text>
</comment>
<evidence type="ECO:0000313" key="5">
    <source>
        <dbReference type="Proteomes" id="UP001318682"/>
    </source>
</evidence>
<comment type="subcellular location">
    <subcellularLocation>
        <location evidence="3">Cytoplasm</location>
    </subcellularLocation>
</comment>
<organism evidence="4 5">
    <name type="scientific">Roseobacter fucihabitans</name>
    <dbReference type="NCBI Taxonomy" id="1537242"/>
    <lineage>
        <taxon>Bacteria</taxon>
        <taxon>Pseudomonadati</taxon>
        <taxon>Pseudomonadota</taxon>
        <taxon>Alphaproteobacteria</taxon>
        <taxon>Rhodobacterales</taxon>
        <taxon>Roseobacteraceae</taxon>
        <taxon>Roseobacter</taxon>
    </lineage>
</organism>
<keyword evidence="3" id="KW-0963">Cytoplasm</keyword>
<reference evidence="4 5" key="1">
    <citation type="submission" date="2015-07" db="EMBL/GenBank/DDBJ databases">
        <authorList>
            <person name="Voget S."/>
            <person name="Dogs M."/>
            <person name="Brinkhoff T.H."/>
            <person name="Daniel R."/>
        </authorList>
    </citation>
    <scope>NUCLEOTIDE SEQUENCE [LARGE SCALE GENOMIC DNA]</scope>
    <source>
        <strain evidence="4 5">B14</strain>
    </source>
</reference>
<evidence type="ECO:0000256" key="3">
    <source>
        <dbReference type="HAMAP-Rule" id="MF_01384"/>
    </source>
</evidence>
<evidence type="ECO:0000313" key="4">
    <source>
        <dbReference type="EMBL" id="WVX48476.1"/>
    </source>
</evidence>
<sequence>MRTPTLLDQPRAIGTAMVSSKQRAGHSHIDDLHQSGAFKLLFPRRAGPLEAILINTAGGITGGDDFTLSATAGDGSHLCVTTQAAERAYRSQPGQTGHLGTRLKVAADARLDWLPQETILFEGCALRRSLDVDLAAGARFLMVEPILFGRRAMGEELHDVRFEDRISIRQAGDILYRDGLSLHGDVAAMLERPAIAGGAGAMASIVFVTPEAEGHLAPVRDMLGPKGGASLLRPGVLVARLLGEDGYGLRKTLLPILDRLSDNKLPQSWRL</sequence>
<keyword evidence="5" id="KW-1185">Reference proteome</keyword>
<evidence type="ECO:0000256" key="2">
    <source>
        <dbReference type="ARBA" id="ARBA00023186"/>
    </source>
</evidence>
<comment type="function">
    <text evidence="3">Required for maturation of urease via the functional incorporation of the urease nickel metallocenter.</text>
</comment>
<dbReference type="PANTHER" id="PTHR33643:SF1">
    <property type="entry name" value="UREASE ACCESSORY PROTEIN D"/>
    <property type="match status" value="1"/>
</dbReference>
<comment type="subunit">
    <text evidence="3">UreD, UreF and UreG form a complex that acts as a GTP-hydrolysis-dependent molecular chaperone, activating the urease apoprotein by helping to assemble the nickel containing metallocenter of UreC. The UreE protein probably delivers the nickel.</text>
</comment>
<keyword evidence="3" id="KW-0996">Nickel insertion</keyword>
<reference evidence="5" key="2">
    <citation type="submission" date="2024-01" db="EMBL/GenBank/DDBJ databases">
        <title>Roseobacter fucihabitans sp. nov., isolated from the brown alga Fucus spiralis.</title>
        <authorList>
            <person name="Hahnke S."/>
            <person name="Berger M."/>
            <person name="Schlingloff A."/>
            <person name="Athale I."/>
            <person name="Neumann-Schaal M."/>
            <person name="Adenaya A."/>
            <person name="Poehlein A."/>
            <person name="Daniel R."/>
            <person name="Pertersen J."/>
            <person name="Brinkhoff T."/>
        </authorList>
    </citation>
    <scope>NUCLEOTIDE SEQUENCE [LARGE SCALE GENOMIC DNA]</scope>
    <source>
        <strain evidence="5">B14</strain>
    </source>
</reference>
<protein>
    <recommendedName>
        <fullName evidence="3">Urease accessory protein UreD</fullName>
    </recommendedName>
</protein>
<gene>
    <name evidence="3 4" type="primary">ureD</name>
    <name evidence="4" type="ORF">ROLI_015560</name>
</gene>
<accession>A0ABZ2BT33</accession>